<sequence>GTDVVEGLALDVRESEAKFLSAGLFAGMKCLNLLQINGVHLTGSFKLLSKELMWICWHECPLKYFPSDFTLDNLVVLDMQYSNLKELWKGKKILNRLKILNLSHSQNLLKTPDLHSSSLEKLILKGCSSLVEVHQSIGNLTSIVFLNLEGCWRLKNLPESIGNLKSLETLNISGCSQLEKLPEHMGDIESLTELLADGIENEQFLSSIEQLKHVRMLSLGGYSSAPSSSSLISASVSNLKRWLPTSFIEWISVKRLQLSNSGLSDRATYCVDFRSFSSLEKLDLSRNKFSSLPSGIGFLPKLGFLRVGQCDNLVSIPNLPSSLGTLVAFDCKSLERVRIPIESKGELHVNLVGSHSLKEIQGIEGLSNSWWIIDVNDRSHSPKKLQKSVVEAMCNGRHVYCIKHIHGEMPKWMSYNGEGCSLSFHIPPVFHGLVLWFVRQLEKEDYYYFNIIIIIRNKSNGIQLFKGYGSPGTEGWIRYISRSEMAMEDYCGDDELELYIYTKLTECAVRNGLPFYPVHIKECGVHVIAEKSDSFEELEVGRNTMMPSPPPYHLLPHPHCGSITASTLKQWSDYLFAKLQEYSLSLILD</sequence>
<feature type="non-terminal residue" evidence="1">
    <location>
        <position position="1"/>
    </location>
</feature>
<feature type="non-terminal residue" evidence="1">
    <location>
        <position position="589"/>
    </location>
</feature>
<dbReference type="Proteomes" id="UP000309997">
    <property type="component" value="Unassembled WGS sequence"/>
</dbReference>
<reference evidence="1 2" key="1">
    <citation type="journal article" date="2024" name="Plant Biotechnol. J.">
        <title>Genome and CRISPR/Cas9 system of a widespread forest tree (Populus alba) in the world.</title>
        <authorList>
            <person name="Liu Y.J."/>
            <person name="Jiang P.F."/>
            <person name="Han X.M."/>
            <person name="Li X.Y."/>
            <person name="Wang H.M."/>
            <person name="Wang Y.J."/>
            <person name="Wang X.X."/>
            <person name="Zeng Q.Y."/>
        </authorList>
    </citation>
    <scope>NUCLEOTIDE SEQUENCE [LARGE SCALE GENOMIC DNA]</scope>
    <source>
        <strain evidence="2">cv. PAL-ZL1</strain>
    </source>
</reference>
<keyword evidence="2" id="KW-1185">Reference proteome</keyword>
<proteinExistence type="predicted"/>
<comment type="caution">
    <text evidence="1">The sequence shown here is derived from an EMBL/GenBank/DDBJ whole genome shotgun (WGS) entry which is preliminary data.</text>
</comment>
<name>A0ACC4AEX1_POPAL</name>
<evidence type="ECO:0000313" key="2">
    <source>
        <dbReference type="Proteomes" id="UP000309997"/>
    </source>
</evidence>
<dbReference type="EMBL" id="RCHU02000019">
    <property type="protein sequence ID" value="KAL3564703.1"/>
    <property type="molecule type" value="Genomic_DNA"/>
</dbReference>
<protein>
    <submittedName>
        <fullName evidence="1">Uncharacterized protein</fullName>
    </submittedName>
</protein>
<gene>
    <name evidence="1" type="ORF">D5086_032749</name>
</gene>
<organism evidence="1 2">
    <name type="scientific">Populus alba</name>
    <name type="common">White poplar</name>
    <dbReference type="NCBI Taxonomy" id="43335"/>
    <lineage>
        <taxon>Eukaryota</taxon>
        <taxon>Viridiplantae</taxon>
        <taxon>Streptophyta</taxon>
        <taxon>Embryophyta</taxon>
        <taxon>Tracheophyta</taxon>
        <taxon>Spermatophyta</taxon>
        <taxon>Magnoliopsida</taxon>
        <taxon>eudicotyledons</taxon>
        <taxon>Gunneridae</taxon>
        <taxon>Pentapetalae</taxon>
        <taxon>rosids</taxon>
        <taxon>fabids</taxon>
        <taxon>Malpighiales</taxon>
        <taxon>Salicaceae</taxon>
        <taxon>Saliceae</taxon>
        <taxon>Populus</taxon>
    </lineage>
</organism>
<evidence type="ECO:0000313" key="1">
    <source>
        <dbReference type="EMBL" id="KAL3564703.1"/>
    </source>
</evidence>
<accession>A0ACC4AEX1</accession>